<proteinExistence type="predicted"/>
<reference evidence="2 3" key="1">
    <citation type="journal article" date="2015" name="Genome Biol.">
        <title>Comparative genomics of Steinernema reveals deeply conserved gene regulatory networks.</title>
        <authorList>
            <person name="Dillman A.R."/>
            <person name="Macchietto M."/>
            <person name="Porter C.F."/>
            <person name="Rogers A."/>
            <person name="Williams B."/>
            <person name="Antoshechkin I."/>
            <person name="Lee M.M."/>
            <person name="Goodwin Z."/>
            <person name="Lu X."/>
            <person name="Lewis E.E."/>
            <person name="Goodrich-Blair H."/>
            <person name="Stock S.P."/>
            <person name="Adams B.J."/>
            <person name="Sternberg P.W."/>
            <person name="Mortazavi A."/>
        </authorList>
    </citation>
    <scope>NUCLEOTIDE SEQUENCE [LARGE SCALE GENOMIC DNA]</scope>
    <source>
        <strain evidence="2 3">ALL</strain>
    </source>
</reference>
<organism evidence="2 3">
    <name type="scientific">Steinernema carpocapsae</name>
    <name type="common">Entomopathogenic nematode</name>
    <dbReference type="NCBI Taxonomy" id="34508"/>
    <lineage>
        <taxon>Eukaryota</taxon>
        <taxon>Metazoa</taxon>
        <taxon>Ecdysozoa</taxon>
        <taxon>Nematoda</taxon>
        <taxon>Chromadorea</taxon>
        <taxon>Rhabditida</taxon>
        <taxon>Tylenchina</taxon>
        <taxon>Panagrolaimomorpha</taxon>
        <taxon>Strongyloidoidea</taxon>
        <taxon>Steinernematidae</taxon>
        <taxon>Steinernema</taxon>
    </lineage>
</organism>
<sequence length="100" mass="10842">MKILFVLVALSLFASAAAISLADAIFEQLEIFVGNGGNLVSKDAADLIILTLGHFDMATTGFSKDDLDNLQYFFYTYILGVVQIYKSGLTQAQTNKAGRL</sequence>
<protein>
    <submittedName>
        <fullName evidence="2">Uncharacterized protein</fullName>
    </submittedName>
</protein>
<comment type="caution">
    <text evidence="2">The sequence shown here is derived from an EMBL/GenBank/DDBJ whole genome shotgun (WGS) entry which is preliminary data.</text>
</comment>
<dbReference type="EMBL" id="AZBU02000002">
    <property type="protein sequence ID" value="TKR94139.1"/>
    <property type="molecule type" value="Genomic_DNA"/>
</dbReference>
<keyword evidence="3" id="KW-1185">Reference proteome</keyword>
<accession>A0A4U5PCK5</accession>
<dbReference type="AlphaFoldDB" id="A0A4U5PCK5"/>
<evidence type="ECO:0000256" key="1">
    <source>
        <dbReference type="SAM" id="SignalP"/>
    </source>
</evidence>
<dbReference type="Proteomes" id="UP000298663">
    <property type="component" value="Unassembled WGS sequence"/>
</dbReference>
<evidence type="ECO:0000313" key="3">
    <source>
        <dbReference type="Proteomes" id="UP000298663"/>
    </source>
</evidence>
<feature type="chain" id="PRO_5020379814" evidence="1">
    <location>
        <begin position="19"/>
        <end position="100"/>
    </location>
</feature>
<evidence type="ECO:0000313" key="2">
    <source>
        <dbReference type="EMBL" id="TKR94139.1"/>
    </source>
</evidence>
<feature type="signal peptide" evidence="1">
    <location>
        <begin position="1"/>
        <end position="18"/>
    </location>
</feature>
<keyword evidence="1" id="KW-0732">Signal</keyword>
<gene>
    <name evidence="2" type="ORF">L596_008466</name>
</gene>
<name>A0A4U5PCK5_STECR</name>
<reference evidence="2 3" key="2">
    <citation type="journal article" date="2019" name="G3 (Bethesda)">
        <title>Hybrid Assembly of the Genome of the Entomopathogenic Nematode Steinernema carpocapsae Identifies the X-Chromosome.</title>
        <authorList>
            <person name="Serra L."/>
            <person name="Macchietto M."/>
            <person name="Macias-Munoz A."/>
            <person name="McGill C.J."/>
            <person name="Rodriguez I.M."/>
            <person name="Rodriguez B."/>
            <person name="Murad R."/>
            <person name="Mortazavi A."/>
        </authorList>
    </citation>
    <scope>NUCLEOTIDE SEQUENCE [LARGE SCALE GENOMIC DNA]</scope>
    <source>
        <strain evidence="2 3">ALL</strain>
    </source>
</reference>